<evidence type="ECO:0000313" key="13">
    <source>
        <dbReference type="Proteomes" id="UP000326396"/>
    </source>
</evidence>
<accession>A0A5N6L9G6</accession>
<evidence type="ECO:0000256" key="3">
    <source>
        <dbReference type="ARBA" id="ARBA00022614"/>
    </source>
</evidence>
<evidence type="ECO:0000256" key="7">
    <source>
        <dbReference type="ARBA" id="ARBA00022989"/>
    </source>
</evidence>
<keyword evidence="5" id="KW-0732">Signal</keyword>
<reference evidence="12 13" key="1">
    <citation type="submission" date="2019-05" db="EMBL/GenBank/DDBJ databases">
        <title>Mikania micrantha, genome provides insights into the molecular mechanism of rapid growth.</title>
        <authorList>
            <person name="Liu B."/>
        </authorList>
    </citation>
    <scope>NUCLEOTIDE SEQUENCE [LARGE SCALE GENOMIC DNA]</scope>
    <source>
        <strain evidence="12">NLD-2019</strain>
        <tissue evidence="12">Leaf</tissue>
    </source>
</reference>
<evidence type="ECO:0000256" key="8">
    <source>
        <dbReference type="ARBA" id="ARBA00023136"/>
    </source>
</evidence>
<dbReference type="GO" id="GO:0016020">
    <property type="term" value="C:membrane"/>
    <property type="evidence" value="ECO:0007669"/>
    <property type="project" value="UniProtKB-SubCell"/>
</dbReference>
<dbReference type="InterPro" id="IPR032675">
    <property type="entry name" value="LRR_dom_sf"/>
</dbReference>
<dbReference type="InterPro" id="IPR046956">
    <property type="entry name" value="RLP23-like"/>
</dbReference>
<keyword evidence="6" id="KW-0677">Repeat</keyword>
<dbReference type="Pfam" id="PF00560">
    <property type="entry name" value="LRR_1"/>
    <property type="match status" value="5"/>
</dbReference>
<evidence type="ECO:0000256" key="2">
    <source>
        <dbReference type="ARBA" id="ARBA00009592"/>
    </source>
</evidence>
<keyword evidence="3" id="KW-0433">Leucine-rich repeat</keyword>
<protein>
    <recommendedName>
        <fullName evidence="14">Leucine-rich repeat-containing N-terminal plant-type domain-containing protein</fullName>
    </recommendedName>
</protein>
<keyword evidence="4 11" id="KW-0812">Transmembrane</keyword>
<evidence type="ECO:0000256" key="6">
    <source>
        <dbReference type="ARBA" id="ARBA00022737"/>
    </source>
</evidence>
<dbReference type="FunFam" id="3.80.10.10:FF:000111">
    <property type="entry name" value="LRR receptor-like serine/threonine-protein kinase ERECTA"/>
    <property type="match status" value="1"/>
</dbReference>
<evidence type="ECO:0008006" key="14">
    <source>
        <dbReference type="Google" id="ProtNLM"/>
    </source>
</evidence>
<feature type="transmembrane region" description="Helical" evidence="11">
    <location>
        <begin position="272"/>
        <end position="295"/>
    </location>
</feature>
<keyword evidence="7 11" id="KW-1133">Transmembrane helix</keyword>
<dbReference type="Gene3D" id="3.80.10.10">
    <property type="entry name" value="Ribonuclease Inhibitor"/>
    <property type="match status" value="1"/>
</dbReference>
<comment type="caution">
    <text evidence="12">The sequence shown here is derived from an EMBL/GenBank/DDBJ whole genome shotgun (WGS) entry which is preliminary data.</text>
</comment>
<evidence type="ECO:0000313" key="12">
    <source>
        <dbReference type="EMBL" id="KAC9683468.1"/>
    </source>
</evidence>
<organism evidence="12 13">
    <name type="scientific">Mikania micrantha</name>
    <name type="common">bitter vine</name>
    <dbReference type="NCBI Taxonomy" id="192012"/>
    <lineage>
        <taxon>Eukaryota</taxon>
        <taxon>Viridiplantae</taxon>
        <taxon>Streptophyta</taxon>
        <taxon>Embryophyta</taxon>
        <taxon>Tracheophyta</taxon>
        <taxon>Spermatophyta</taxon>
        <taxon>Magnoliopsida</taxon>
        <taxon>eudicotyledons</taxon>
        <taxon>Gunneridae</taxon>
        <taxon>Pentapetalae</taxon>
        <taxon>asterids</taxon>
        <taxon>campanulids</taxon>
        <taxon>Asterales</taxon>
        <taxon>Asteraceae</taxon>
        <taxon>Asteroideae</taxon>
        <taxon>Heliantheae alliance</taxon>
        <taxon>Eupatorieae</taxon>
        <taxon>Mikania</taxon>
    </lineage>
</organism>
<dbReference type="PANTHER" id="PTHR48063:SF98">
    <property type="entry name" value="LRR RECEPTOR-LIKE SERINE_THREONINE-PROTEIN KINASE FLS2"/>
    <property type="match status" value="1"/>
</dbReference>
<gene>
    <name evidence="12" type="ORF">E3N88_45402</name>
</gene>
<proteinExistence type="inferred from homology"/>
<keyword evidence="9" id="KW-0325">Glycoprotein</keyword>
<evidence type="ECO:0000256" key="5">
    <source>
        <dbReference type="ARBA" id="ARBA00022729"/>
    </source>
</evidence>
<keyword evidence="8 11" id="KW-0472">Membrane</keyword>
<dbReference type="SUPFAM" id="SSF52058">
    <property type="entry name" value="L domain-like"/>
    <property type="match status" value="1"/>
</dbReference>
<name>A0A5N6L9G6_9ASTR</name>
<dbReference type="EMBL" id="SZYD01002328">
    <property type="protein sequence ID" value="KAC9683468.1"/>
    <property type="molecule type" value="Genomic_DNA"/>
</dbReference>
<evidence type="ECO:0000256" key="4">
    <source>
        <dbReference type="ARBA" id="ARBA00022692"/>
    </source>
</evidence>
<evidence type="ECO:0000256" key="1">
    <source>
        <dbReference type="ARBA" id="ARBA00004479"/>
    </source>
</evidence>
<dbReference type="OrthoDB" id="1060944at2759"/>
<evidence type="ECO:0000256" key="11">
    <source>
        <dbReference type="SAM" id="Phobius"/>
    </source>
</evidence>
<dbReference type="PROSITE" id="PS51450">
    <property type="entry name" value="LRR"/>
    <property type="match status" value="1"/>
</dbReference>
<dbReference type="AlphaFoldDB" id="A0A5N6L9G6"/>
<keyword evidence="13" id="KW-1185">Reference proteome</keyword>
<feature type="region of interest" description="Disordered" evidence="10">
    <location>
        <begin position="355"/>
        <end position="376"/>
    </location>
</feature>
<dbReference type="Proteomes" id="UP000326396">
    <property type="component" value="Unassembled WGS sequence"/>
</dbReference>
<evidence type="ECO:0000256" key="10">
    <source>
        <dbReference type="SAM" id="MobiDB-lite"/>
    </source>
</evidence>
<dbReference type="InterPro" id="IPR001611">
    <property type="entry name" value="Leu-rich_rpt"/>
</dbReference>
<sequence length="376" mass="42264">MPSLMTLGVSSNSFVNTSSLLNDLSSLSNLRFLDVSTCNISAPILRTLQNLSSIVHLDLSNNEIFEEIPKSLSNLCNLITLDLQSNNFFGDVSELLERFCECPFLLYDVLFQNIVLGRASLVTKGRVSTYDNILYLVTTLDLSNNKFSGSIPDELVSLLGLRYLNLSHNNLTGRIPNLFSKSGVLESLDLSVNHLDGKFPSSLSALTTLNFLNVSYNNLVGRIPTGSQLQTMNESSFIGNALCEYPLPACSQNNGNPRGTNDKHDESNGIDWILIICTLIGLIIGFWIIIAPLIFSERFRNTYYHFLEDIWIKIQNFILIMFPCFRRRKPRNEILFSNDQVQNFDLSQYIYGEPKGFHKESSSEASSSTHKIQQSD</sequence>
<evidence type="ECO:0000256" key="9">
    <source>
        <dbReference type="ARBA" id="ARBA00023180"/>
    </source>
</evidence>
<dbReference type="PANTHER" id="PTHR48063">
    <property type="entry name" value="LRR RECEPTOR-LIKE KINASE"/>
    <property type="match status" value="1"/>
</dbReference>
<comment type="subcellular location">
    <subcellularLocation>
        <location evidence="1">Membrane</location>
        <topology evidence="1">Single-pass type I membrane protein</topology>
    </subcellularLocation>
</comment>
<comment type="similarity">
    <text evidence="2">Belongs to the RLP family.</text>
</comment>